<dbReference type="Proteomes" id="UP000283269">
    <property type="component" value="Unassembled WGS sequence"/>
</dbReference>
<gene>
    <name evidence="2" type="ORF">CVT25_000627</name>
</gene>
<name>A0A409XQC4_PSICY</name>
<sequence length="313" mass="34921">MSLAPLDLVHLNSWSRCLFPGHLAREDIRYSEAVSDIIQRFIRDVGLPTIAQYERCAAPHWKLPEGDHIPSAWAQQGVQPNASPPGSSVFTYHGHRNSQVVVIDSDDDDSVIPSQHQRINHLAKEAFLKDELQTVRQSLQKVEQALAASHCRENELLAKIDRLANTSAIHSQSTTHLVSHSTPCMPDHSRLTPGHRVKSRQAPSSPSVSISAAATTDPLRHNGRLLSSVPPCGRDNVSQMPDVHFSHTELDLHSPYGKFIANNGLEGKFFVIELIRTNIQMFLWRDQLLKAGIMQDILNELMSLMSSDFSDRS</sequence>
<feature type="compositionally biased region" description="Low complexity" evidence="1">
    <location>
        <begin position="202"/>
        <end position="214"/>
    </location>
</feature>
<keyword evidence="3" id="KW-1185">Reference proteome</keyword>
<proteinExistence type="predicted"/>
<evidence type="ECO:0000256" key="1">
    <source>
        <dbReference type="SAM" id="MobiDB-lite"/>
    </source>
</evidence>
<accession>A0A409XQC4</accession>
<evidence type="ECO:0000313" key="3">
    <source>
        <dbReference type="Proteomes" id="UP000283269"/>
    </source>
</evidence>
<organism evidence="2 3">
    <name type="scientific">Psilocybe cyanescens</name>
    <dbReference type="NCBI Taxonomy" id="93625"/>
    <lineage>
        <taxon>Eukaryota</taxon>
        <taxon>Fungi</taxon>
        <taxon>Dikarya</taxon>
        <taxon>Basidiomycota</taxon>
        <taxon>Agaricomycotina</taxon>
        <taxon>Agaricomycetes</taxon>
        <taxon>Agaricomycetidae</taxon>
        <taxon>Agaricales</taxon>
        <taxon>Agaricineae</taxon>
        <taxon>Strophariaceae</taxon>
        <taxon>Psilocybe</taxon>
    </lineage>
</organism>
<dbReference type="EMBL" id="NHYD01000916">
    <property type="protein sequence ID" value="PPQ92920.1"/>
    <property type="molecule type" value="Genomic_DNA"/>
</dbReference>
<dbReference type="InParanoid" id="A0A409XQC4"/>
<feature type="region of interest" description="Disordered" evidence="1">
    <location>
        <begin position="176"/>
        <end position="214"/>
    </location>
</feature>
<reference evidence="2 3" key="1">
    <citation type="journal article" date="2018" name="Evol. Lett.">
        <title>Horizontal gene cluster transfer increased hallucinogenic mushroom diversity.</title>
        <authorList>
            <person name="Reynolds H.T."/>
            <person name="Vijayakumar V."/>
            <person name="Gluck-Thaler E."/>
            <person name="Korotkin H.B."/>
            <person name="Matheny P.B."/>
            <person name="Slot J.C."/>
        </authorList>
    </citation>
    <scope>NUCLEOTIDE SEQUENCE [LARGE SCALE GENOMIC DNA]</scope>
    <source>
        <strain evidence="2 3">2631</strain>
    </source>
</reference>
<evidence type="ECO:0000313" key="2">
    <source>
        <dbReference type="EMBL" id="PPQ92920.1"/>
    </source>
</evidence>
<dbReference type="AlphaFoldDB" id="A0A409XQC4"/>
<comment type="caution">
    <text evidence="2">The sequence shown here is derived from an EMBL/GenBank/DDBJ whole genome shotgun (WGS) entry which is preliminary data.</text>
</comment>
<protein>
    <submittedName>
        <fullName evidence="2">Uncharacterized protein</fullName>
    </submittedName>
</protein>